<dbReference type="Gene3D" id="2.40.160.130">
    <property type="entry name" value="Capsule assembly protein Wzi"/>
    <property type="match status" value="1"/>
</dbReference>
<proteinExistence type="predicted"/>
<evidence type="ECO:0008006" key="2">
    <source>
        <dbReference type="Google" id="ProtNLM"/>
    </source>
</evidence>
<gene>
    <name evidence="1" type="ORF">METZ01_LOCUS347947</name>
</gene>
<organism evidence="1">
    <name type="scientific">marine metagenome</name>
    <dbReference type="NCBI Taxonomy" id="408172"/>
    <lineage>
        <taxon>unclassified sequences</taxon>
        <taxon>metagenomes</taxon>
        <taxon>ecological metagenomes</taxon>
    </lineage>
</organism>
<evidence type="ECO:0000313" key="1">
    <source>
        <dbReference type="EMBL" id="SVC95093.1"/>
    </source>
</evidence>
<feature type="non-terminal residue" evidence="1">
    <location>
        <position position="1"/>
    </location>
</feature>
<dbReference type="EMBL" id="UINC01120543">
    <property type="protein sequence ID" value="SVC95093.1"/>
    <property type="molecule type" value="Genomic_DNA"/>
</dbReference>
<name>A0A382RBJ2_9ZZZZ</name>
<feature type="non-terminal residue" evidence="1">
    <location>
        <position position="322"/>
    </location>
</feature>
<dbReference type="AlphaFoldDB" id="A0A382RBJ2"/>
<reference evidence="1" key="1">
    <citation type="submission" date="2018-05" db="EMBL/GenBank/DDBJ databases">
        <authorList>
            <person name="Lanie J.A."/>
            <person name="Ng W.-L."/>
            <person name="Kazmierczak K.M."/>
            <person name="Andrzejewski T.M."/>
            <person name="Davidsen T.M."/>
            <person name="Wayne K.J."/>
            <person name="Tettelin H."/>
            <person name="Glass J.I."/>
            <person name="Rusch D."/>
            <person name="Podicherti R."/>
            <person name="Tsui H.-C.T."/>
            <person name="Winkler M.E."/>
        </authorList>
    </citation>
    <scope>NUCLEOTIDE SEQUENCE</scope>
</reference>
<protein>
    <recommendedName>
        <fullName evidence="2">TonB-dependent receptor-like beta-barrel domain-containing protein</fullName>
    </recommendedName>
</protein>
<dbReference type="InterPro" id="IPR038636">
    <property type="entry name" value="Wzi_sf"/>
</dbReference>
<sequence length="322" mass="37786">IDWYDYNNEWAKYFPEVKSIFWYNSQAGISIDFDKLNFNLGRQNHSWGWSTNSSPILSGDGMPFSYIDLQINFDKIRFRSLHGSLMPFSPYEMHKRVYNPSKYIAAHRGEIDITNNFTISITELAIYGNRNIDLDYLNPVHWYWAVEHNTGDRDNLLIGIDYSWRIRPNMRFYQTMLLDEITWSKLFKPWWGNKFIFQSGLHFIPSSNPSIPDIRIEYTLSRPWIYSHKDSINTFSSANISLGYPFGPSSDLISISTNFFPSSKIFIKGSFDYYRKGTGLGSSINQSYIERDPVLDNDTPLLLKPINYNRIITLLIDYRLSR</sequence>
<accession>A0A382RBJ2</accession>